<dbReference type="EMBL" id="AUYC01000002">
    <property type="protein sequence ID" value="KZN68210.1"/>
    <property type="molecule type" value="Genomic_DNA"/>
</dbReference>
<comment type="caution">
    <text evidence="2">The sequence shown here is derived from an EMBL/GenBank/DDBJ whole genome shotgun (WGS) entry which is preliminary data.</text>
</comment>
<dbReference type="RefSeq" id="WP_063366278.1">
    <property type="nucleotide sequence ID" value="NZ_AUYC01000002.1"/>
</dbReference>
<dbReference type="AlphaFoldDB" id="A0A161YYA2"/>
<organism evidence="2 3">
    <name type="scientific">Pseudoalteromonas luteoviolacea CPMOR-1</name>
    <dbReference type="NCBI Taxonomy" id="1365248"/>
    <lineage>
        <taxon>Bacteria</taxon>
        <taxon>Pseudomonadati</taxon>
        <taxon>Pseudomonadota</taxon>
        <taxon>Gammaproteobacteria</taxon>
        <taxon>Alteromonadales</taxon>
        <taxon>Pseudoalteromonadaceae</taxon>
        <taxon>Pseudoalteromonas</taxon>
    </lineage>
</organism>
<protein>
    <submittedName>
        <fullName evidence="2">Uncharacterized protein</fullName>
    </submittedName>
</protein>
<dbReference type="Proteomes" id="UP000076486">
    <property type="component" value="Unassembled WGS sequence"/>
</dbReference>
<feature type="chain" id="PRO_5007831095" evidence="1">
    <location>
        <begin position="20"/>
        <end position="115"/>
    </location>
</feature>
<keyword evidence="1" id="KW-0732">Signal</keyword>
<gene>
    <name evidence="2" type="ORF">N473_07235</name>
</gene>
<feature type="signal peptide" evidence="1">
    <location>
        <begin position="1"/>
        <end position="19"/>
    </location>
</feature>
<reference evidence="2 3" key="1">
    <citation type="submission" date="2013-07" db="EMBL/GenBank/DDBJ databases">
        <title>Comparative Genomic and Metabolomic Analysis of Twelve Strains of Pseudoalteromonas luteoviolacea.</title>
        <authorList>
            <person name="Vynne N.G."/>
            <person name="Mansson M."/>
            <person name="Gram L."/>
        </authorList>
    </citation>
    <scope>NUCLEOTIDE SEQUENCE [LARGE SCALE GENOMIC DNA]</scope>
    <source>
        <strain evidence="2 3">CPMOR-1</strain>
    </source>
</reference>
<dbReference type="PATRIC" id="fig|1365248.3.peg.115"/>
<evidence type="ECO:0000256" key="1">
    <source>
        <dbReference type="SAM" id="SignalP"/>
    </source>
</evidence>
<sequence>MLKNIMLMGAIMLSSTSFAGDIAFGKVTGTKVYSFNDNKSIKVYFEQGATLGTPGCKEQERAFGIITYSKKSEASVSHMLSVILAAQMANKKVRIFSQSENSCEIDFVGLQDSYY</sequence>
<name>A0A161YYA2_9GAMM</name>
<accession>A0A161YYA2</accession>
<evidence type="ECO:0000313" key="3">
    <source>
        <dbReference type="Proteomes" id="UP000076486"/>
    </source>
</evidence>
<evidence type="ECO:0000313" key="2">
    <source>
        <dbReference type="EMBL" id="KZN68210.1"/>
    </source>
</evidence>
<proteinExistence type="predicted"/>